<evidence type="ECO:0000313" key="2">
    <source>
        <dbReference type="Proteomes" id="UP001050691"/>
    </source>
</evidence>
<accession>A0AAV5A836</accession>
<dbReference type="AlphaFoldDB" id="A0AAV5A836"/>
<evidence type="ECO:0000313" key="1">
    <source>
        <dbReference type="EMBL" id="GJJ08065.1"/>
    </source>
</evidence>
<sequence>MSYSAFPIYSPPQNDHYRAPISSKGYPRPSFDDTFSALVNANKSLPNEKRLPPEILLLINGEVHMLDPECAELRSKWTPFAQSIDLCLYVEQLCVGFDQDRNTFSVSEEYNGRTPEEWEICFAVSSADLLYRLRCLFPEVLIQTENAGNSVITWKAELQHNQSGVVLVFSEHKTWVEVFKEEREVGDVFIKDTVRLLNMLFGTVNGKLFSYYHPAAYRHRPTSDRHYLSVPTHDIDRSYYPWSPLPISVRDMTSGTFKSLLSRLRYNPRSRKVDLKNGTANLTTIMSSALLFYRLLCHWTINFCNINARHSIASVWQVKLLHYKRRVSLLFLDDRGLFDIRVEGDENEVLDDIVSLVTALFSDDYRHPFSLIAGFFNIMY</sequence>
<keyword evidence="2" id="KW-1185">Reference proteome</keyword>
<proteinExistence type="predicted"/>
<protein>
    <submittedName>
        <fullName evidence="1">Uncharacterized protein</fullName>
    </submittedName>
</protein>
<name>A0AAV5A836_9AGAM</name>
<organism evidence="1 2">
    <name type="scientific">Clathrus columnatus</name>
    <dbReference type="NCBI Taxonomy" id="1419009"/>
    <lineage>
        <taxon>Eukaryota</taxon>
        <taxon>Fungi</taxon>
        <taxon>Dikarya</taxon>
        <taxon>Basidiomycota</taxon>
        <taxon>Agaricomycotina</taxon>
        <taxon>Agaricomycetes</taxon>
        <taxon>Phallomycetidae</taxon>
        <taxon>Phallales</taxon>
        <taxon>Clathraceae</taxon>
        <taxon>Clathrus</taxon>
    </lineage>
</organism>
<dbReference type="EMBL" id="BPWL01000003">
    <property type="protein sequence ID" value="GJJ08065.1"/>
    <property type="molecule type" value="Genomic_DNA"/>
</dbReference>
<reference evidence="1" key="1">
    <citation type="submission" date="2021-10" db="EMBL/GenBank/DDBJ databases">
        <title>De novo Genome Assembly of Clathrus columnatus (Basidiomycota, Fungi) Using Illumina and Nanopore Sequence Data.</title>
        <authorList>
            <person name="Ogiso-Tanaka E."/>
            <person name="Itagaki H."/>
            <person name="Hosoya T."/>
            <person name="Hosaka K."/>
        </authorList>
    </citation>
    <scope>NUCLEOTIDE SEQUENCE</scope>
    <source>
        <strain evidence="1">MO-923</strain>
    </source>
</reference>
<gene>
    <name evidence="1" type="ORF">Clacol_002272</name>
</gene>
<dbReference type="Proteomes" id="UP001050691">
    <property type="component" value="Unassembled WGS sequence"/>
</dbReference>
<comment type="caution">
    <text evidence="1">The sequence shown here is derived from an EMBL/GenBank/DDBJ whole genome shotgun (WGS) entry which is preliminary data.</text>
</comment>